<dbReference type="RefSeq" id="WP_083363540.1">
    <property type="nucleotide sequence ID" value="NZ_LT629742.1"/>
</dbReference>
<dbReference type="SUPFAM" id="SSF53850">
    <property type="entry name" value="Periplasmic binding protein-like II"/>
    <property type="match status" value="1"/>
</dbReference>
<dbReference type="OrthoDB" id="3673085at2"/>
<dbReference type="Gene3D" id="3.40.190.10">
    <property type="entry name" value="Periplasmic binding protein-like II"/>
    <property type="match status" value="2"/>
</dbReference>
<dbReference type="SUPFAM" id="SSF46785">
    <property type="entry name" value="Winged helix' DNA-binding domain"/>
    <property type="match status" value="1"/>
</dbReference>
<dbReference type="Proteomes" id="UP000181956">
    <property type="component" value="Chromosome I"/>
</dbReference>
<dbReference type="InterPro" id="IPR000847">
    <property type="entry name" value="LysR_HTH_N"/>
</dbReference>
<dbReference type="InterPro" id="IPR036388">
    <property type="entry name" value="WH-like_DNA-bd_sf"/>
</dbReference>
<evidence type="ECO:0000313" key="6">
    <source>
        <dbReference type="EMBL" id="SDS48721.1"/>
    </source>
</evidence>
<sequence>MRPPELEHDLDLDSHSLRVVNAIAEHGSITAAAEALGYSQPAISQHLKRLEARIGMPAIERVGRGVRLTEAGQVLARYALPVISALDAAAGELAELSGLRSGRVRLAAFPSASPTIVPRLLAAMNERHPGINISYIEAEPPEAVAAVRESRADLALTFSYRGDPHTESAHGLSVRALSREEMMLVLPAGHPLATSGTVDVSQLSGEAWIAGCPRCRGHLLELCDDSGFTPRIGYETDNFLAVMSMVAAGLGVAVLPTLAIESAGVPAGVVVRPTSKRNFRTIHVVGTPGARQVPAIAATLQMLAELTTSRNQESVRA</sequence>
<comment type="similarity">
    <text evidence="1">Belongs to the LysR transcriptional regulatory family.</text>
</comment>
<dbReference type="InterPro" id="IPR036390">
    <property type="entry name" value="WH_DNA-bd_sf"/>
</dbReference>
<dbReference type="GO" id="GO:0003700">
    <property type="term" value="F:DNA-binding transcription factor activity"/>
    <property type="evidence" value="ECO:0007669"/>
    <property type="project" value="InterPro"/>
</dbReference>
<accession>A0A1H1SLB7</accession>
<dbReference type="Gene3D" id="1.10.10.10">
    <property type="entry name" value="Winged helix-like DNA-binding domain superfamily/Winged helix DNA-binding domain"/>
    <property type="match status" value="1"/>
</dbReference>
<evidence type="ECO:0000313" key="7">
    <source>
        <dbReference type="Proteomes" id="UP000181956"/>
    </source>
</evidence>
<dbReference type="CDD" id="cd00090">
    <property type="entry name" value="HTH_ARSR"/>
    <property type="match status" value="1"/>
</dbReference>
<evidence type="ECO:0000256" key="2">
    <source>
        <dbReference type="ARBA" id="ARBA00023015"/>
    </source>
</evidence>
<dbReference type="PRINTS" id="PR00039">
    <property type="entry name" value="HTHLYSR"/>
</dbReference>
<dbReference type="PANTHER" id="PTHR30346:SF29">
    <property type="entry name" value="LYSR SUBSTRATE-BINDING"/>
    <property type="match status" value="1"/>
</dbReference>
<dbReference type="CDD" id="cd08423">
    <property type="entry name" value="PBP2_LTTR_like_6"/>
    <property type="match status" value="1"/>
</dbReference>
<reference evidence="7" key="1">
    <citation type="submission" date="2016-10" db="EMBL/GenBank/DDBJ databases">
        <authorList>
            <person name="Varghese N."/>
            <person name="Submissions S."/>
        </authorList>
    </citation>
    <scope>NUCLEOTIDE SEQUENCE [LARGE SCALE GENOMIC DNA]</scope>
    <source>
        <strain evidence="7">DSM 21772</strain>
    </source>
</reference>
<dbReference type="Pfam" id="PF03466">
    <property type="entry name" value="LysR_substrate"/>
    <property type="match status" value="1"/>
</dbReference>
<gene>
    <name evidence="6" type="ORF">SAMN04489834_1570</name>
</gene>
<keyword evidence="7" id="KW-1185">Reference proteome</keyword>
<dbReference type="InterPro" id="IPR005119">
    <property type="entry name" value="LysR_subst-bd"/>
</dbReference>
<dbReference type="InterPro" id="IPR011991">
    <property type="entry name" value="ArsR-like_HTH"/>
</dbReference>
<feature type="domain" description="HTH lysR-type" evidence="5">
    <location>
        <begin position="12"/>
        <end position="69"/>
    </location>
</feature>
<dbReference type="GO" id="GO:0032993">
    <property type="term" value="C:protein-DNA complex"/>
    <property type="evidence" value="ECO:0007669"/>
    <property type="project" value="TreeGrafter"/>
</dbReference>
<dbReference type="AlphaFoldDB" id="A0A1H1SLB7"/>
<proteinExistence type="inferred from homology"/>
<dbReference type="STRING" id="412690.SAMN04489834_1570"/>
<keyword evidence="3" id="KW-0238">DNA-binding</keyword>
<evidence type="ECO:0000256" key="1">
    <source>
        <dbReference type="ARBA" id="ARBA00009437"/>
    </source>
</evidence>
<organism evidence="6 7">
    <name type="scientific">Microterricola viridarii</name>
    <dbReference type="NCBI Taxonomy" id="412690"/>
    <lineage>
        <taxon>Bacteria</taxon>
        <taxon>Bacillati</taxon>
        <taxon>Actinomycetota</taxon>
        <taxon>Actinomycetes</taxon>
        <taxon>Micrococcales</taxon>
        <taxon>Microbacteriaceae</taxon>
        <taxon>Microterricola</taxon>
    </lineage>
</organism>
<evidence type="ECO:0000256" key="3">
    <source>
        <dbReference type="ARBA" id="ARBA00023125"/>
    </source>
</evidence>
<dbReference type="EMBL" id="LT629742">
    <property type="protein sequence ID" value="SDS48721.1"/>
    <property type="molecule type" value="Genomic_DNA"/>
</dbReference>
<dbReference type="GO" id="GO:0003677">
    <property type="term" value="F:DNA binding"/>
    <property type="evidence" value="ECO:0007669"/>
    <property type="project" value="UniProtKB-KW"/>
</dbReference>
<keyword evidence="2" id="KW-0805">Transcription regulation</keyword>
<dbReference type="PANTHER" id="PTHR30346">
    <property type="entry name" value="TRANSCRIPTIONAL DUAL REGULATOR HCAR-RELATED"/>
    <property type="match status" value="1"/>
</dbReference>
<dbReference type="Pfam" id="PF00126">
    <property type="entry name" value="HTH_1"/>
    <property type="match status" value="1"/>
</dbReference>
<evidence type="ECO:0000259" key="5">
    <source>
        <dbReference type="PROSITE" id="PS50931"/>
    </source>
</evidence>
<protein>
    <submittedName>
        <fullName evidence="6">ModE molybdate transport repressor domain-containing protein</fullName>
    </submittedName>
</protein>
<dbReference type="FunFam" id="1.10.10.10:FF:000001">
    <property type="entry name" value="LysR family transcriptional regulator"/>
    <property type="match status" value="1"/>
</dbReference>
<dbReference type="PROSITE" id="PS50931">
    <property type="entry name" value="HTH_LYSR"/>
    <property type="match status" value="1"/>
</dbReference>
<evidence type="ECO:0000256" key="4">
    <source>
        <dbReference type="ARBA" id="ARBA00023163"/>
    </source>
</evidence>
<name>A0A1H1SLB7_9MICO</name>
<keyword evidence="4" id="KW-0804">Transcription</keyword>